<keyword evidence="3" id="KW-1185">Reference proteome</keyword>
<accession>A0A4Q2SB43</accession>
<organism evidence="2 3">
    <name type="scientific">Nocardioides ganghwensis</name>
    <dbReference type="NCBI Taxonomy" id="252230"/>
    <lineage>
        <taxon>Bacteria</taxon>
        <taxon>Bacillati</taxon>
        <taxon>Actinomycetota</taxon>
        <taxon>Actinomycetes</taxon>
        <taxon>Propionibacteriales</taxon>
        <taxon>Nocardioidaceae</taxon>
        <taxon>Nocardioides</taxon>
    </lineage>
</organism>
<feature type="domain" description="UspA" evidence="1">
    <location>
        <begin position="9"/>
        <end position="138"/>
    </location>
</feature>
<dbReference type="EMBL" id="SDWU01000010">
    <property type="protein sequence ID" value="RYC02010.1"/>
    <property type="molecule type" value="Genomic_DNA"/>
</dbReference>
<dbReference type="Proteomes" id="UP000293291">
    <property type="component" value="Unassembled WGS sequence"/>
</dbReference>
<dbReference type="Pfam" id="PF00582">
    <property type="entry name" value="Usp"/>
    <property type="match status" value="1"/>
</dbReference>
<dbReference type="CDD" id="cd00293">
    <property type="entry name" value="USP-like"/>
    <property type="match status" value="1"/>
</dbReference>
<sequence>MEQSTLIRACLVAVDGAAAGVDALVWALRRAADHDTVVDVLTVWPDHRSVFVREVPGHFCAARWEAAVAQQDTIRRAADLVSTAPIRSVSLQNADVLDAIVRASERHDLVVLGSGSPRGPHRLTDRIVDAVPCDVVVVGPHAHHPARPHQGASS</sequence>
<gene>
    <name evidence="2" type="ORF">EUA07_10735</name>
</gene>
<dbReference type="Gene3D" id="3.40.50.12370">
    <property type="match status" value="1"/>
</dbReference>
<reference evidence="2 3" key="1">
    <citation type="submission" date="2019-01" db="EMBL/GenBank/DDBJ databases">
        <title>Novel species of Nocardioides.</title>
        <authorList>
            <person name="Liu Q."/>
            <person name="Xin Y.-H."/>
        </authorList>
    </citation>
    <scope>NUCLEOTIDE SEQUENCE [LARGE SCALE GENOMIC DNA]</scope>
    <source>
        <strain evidence="2 3">CGMCC 4.6875</strain>
    </source>
</reference>
<dbReference type="RefSeq" id="WP_129455143.1">
    <property type="nucleotide sequence ID" value="NZ_JACXYX010000014.1"/>
</dbReference>
<evidence type="ECO:0000313" key="3">
    <source>
        <dbReference type="Proteomes" id="UP000293291"/>
    </source>
</evidence>
<comment type="caution">
    <text evidence="2">The sequence shown here is derived from an EMBL/GenBank/DDBJ whole genome shotgun (WGS) entry which is preliminary data.</text>
</comment>
<name>A0A4Q2SB43_9ACTN</name>
<dbReference type="AlphaFoldDB" id="A0A4Q2SB43"/>
<protein>
    <recommendedName>
        <fullName evidence="1">UspA domain-containing protein</fullName>
    </recommendedName>
</protein>
<proteinExistence type="predicted"/>
<dbReference type="OrthoDB" id="3789008at2"/>
<dbReference type="SUPFAM" id="SSF52402">
    <property type="entry name" value="Adenine nucleotide alpha hydrolases-like"/>
    <property type="match status" value="1"/>
</dbReference>
<evidence type="ECO:0000259" key="1">
    <source>
        <dbReference type="Pfam" id="PF00582"/>
    </source>
</evidence>
<dbReference type="InterPro" id="IPR006016">
    <property type="entry name" value="UspA"/>
</dbReference>
<evidence type="ECO:0000313" key="2">
    <source>
        <dbReference type="EMBL" id="RYC02010.1"/>
    </source>
</evidence>